<evidence type="ECO:0000313" key="3">
    <source>
        <dbReference type="Proteomes" id="UP000701853"/>
    </source>
</evidence>
<keyword evidence="3" id="KW-1185">Reference proteome</keyword>
<comment type="caution">
    <text evidence="2">The sequence shown here is derived from an EMBL/GenBank/DDBJ whole genome shotgun (WGS) entry which is preliminary data.</text>
</comment>
<feature type="region of interest" description="Disordered" evidence="1">
    <location>
        <begin position="126"/>
        <end position="156"/>
    </location>
</feature>
<organism evidence="2 3">
    <name type="scientific">Gossypium anomalum</name>
    <dbReference type="NCBI Taxonomy" id="47600"/>
    <lineage>
        <taxon>Eukaryota</taxon>
        <taxon>Viridiplantae</taxon>
        <taxon>Streptophyta</taxon>
        <taxon>Embryophyta</taxon>
        <taxon>Tracheophyta</taxon>
        <taxon>Spermatophyta</taxon>
        <taxon>Magnoliopsida</taxon>
        <taxon>eudicotyledons</taxon>
        <taxon>Gunneridae</taxon>
        <taxon>Pentapetalae</taxon>
        <taxon>rosids</taxon>
        <taxon>malvids</taxon>
        <taxon>Malvales</taxon>
        <taxon>Malvaceae</taxon>
        <taxon>Malvoideae</taxon>
        <taxon>Gossypium</taxon>
    </lineage>
</organism>
<dbReference type="InterPro" id="IPR027328">
    <property type="entry name" value="MAPRE"/>
</dbReference>
<dbReference type="OrthoDB" id="1744080at2759"/>
<sequence>MATNIGMMDLKFLLGSTPLSISISPKSKRFLFCSMNMYFWSGVAVHCQLMDAVHLGMVPMHRVNFDAKNEYDMIQNYNDLRDFFNKLKITKIAQQFVTFYTSNMVEFNPLEIVTIQWKGERLLKEERKQATRNQHRSNSQPKGSTAAPRPPSISNGCLRRTAIKRILYATDEDDGAEALSPIEEKAILETQNRKKHLEHRCRCCWKYNLLRQRLSDASDVHCSGSPLLSY</sequence>
<reference evidence="2 3" key="1">
    <citation type="journal article" date="2021" name="bioRxiv">
        <title>The Gossypium anomalum genome as a resource for cotton improvement and evolutionary analysis of hybrid incompatibility.</title>
        <authorList>
            <person name="Grover C.E."/>
            <person name="Yuan D."/>
            <person name="Arick M.A."/>
            <person name="Miller E.R."/>
            <person name="Hu G."/>
            <person name="Peterson D.G."/>
            <person name="Wendel J.F."/>
            <person name="Udall J.A."/>
        </authorList>
    </citation>
    <scope>NUCLEOTIDE SEQUENCE [LARGE SCALE GENOMIC DNA]</scope>
    <source>
        <strain evidence="2">JFW-Udall</strain>
        <tissue evidence="2">Leaf</tissue>
    </source>
</reference>
<name>A0A8J5YCE7_9ROSI</name>
<protein>
    <submittedName>
        <fullName evidence="2">Uncharacterized protein</fullName>
    </submittedName>
</protein>
<dbReference type="Gene3D" id="1.10.418.10">
    <property type="entry name" value="Calponin-like domain"/>
    <property type="match status" value="1"/>
</dbReference>
<proteinExistence type="predicted"/>
<dbReference type="SUPFAM" id="SSF47576">
    <property type="entry name" value="Calponin-homology domain, CH-domain"/>
    <property type="match status" value="1"/>
</dbReference>
<dbReference type="GO" id="GO:0008017">
    <property type="term" value="F:microtubule binding"/>
    <property type="evidence" value="ECO:0007669"/>
    <property type="project" value="InterPro"/>
</dbReference>
<gene>
    <name evidence="2" type="ORF">CXB51_031294</name>
</gene>
<dbReference type="Proteomes" id="UP000701853">
    <property type="component" value="Chromosome 12"/>
</dbReference>
<dbReference type="InterPro" id="IPR036872">
    <property type="entry name" value="CH_dom_sf"/>
</dbReference>
<dbReference type="AlphaFoldDB" id="A0A8J5YCE7"/>
<dbReference type="EMBL" id="JAHUZN010000012">
    <property type="protein sequence ID" value="KAG8474715.1"/>
    <property type="molecule type" value="Genomic_DNA"/>
</dbReference>
<evidence type="ECO:0000256" key="1">
    <source>
        <dbReference type="SAM" id="MobiDB-lite"/>
    </source>
</evidence>
<dbReference type="PANTHER" id="PTHR10623">
    <property type="entry name" value="MICROTUBULE-ASSOCIATED PROTEIN RP/EB FAMILY MEMBER"/>
    <property type="match status" value="1"/>
</dbReference>
<evidence type="ECO:0000313" key="2">
    <source>
        <dbReference type="EMBL" id="KAG8474715.1"/>
    </source>
</evidence>
<accession>A0A8J5YCE7</accession>